<dbReference type="CDD" id="cd06462">
    <property type="entry name" value="Peptidase_S24_S26"/>
    <property type="match status" value="1"/>
</dbReference>
<dbReference type="Pfam" id="PF00717">
    <property type="entry name" value="Peptidase_S24"/>
    <property type="match status" value="1"/>
</dbReference>
<reference evidence="2 3" key="1">
    <citation type="submission" date="2024-04" db="EMBL/GenBank/DDBJ databases">
        <title>Human intestinal bacterial collection.</title>
        <authorList>
            <person name="Pauvert C."/>
            <person name="Hitch T.C.A."/>
            <person name="Clavel T."/>
        </authorList>
    </citation>
    <scope>NUCLEOTIDE SEQUENCE [LARGE SCALE GENOMIC DNA]</scope>
    <source>
        <strain evidence="2 3">CLA-AA-H249</strain>
    </source>
</reference>
<evidence type="ECO:0000313" key="2">
    <source>
        <dbReference type="EMBL" id="MEQ2711686.1"/>
    </source>
</evidence>
<name>A0ABV1IWT6_9FIRM</name>
<dbReference type="InterPro" id="IPR036286">
    <property type="entry name" value="LexA/Signal_pep-like_sf"/>
</dbReference>
<evidence type="ECO:0000259" key="1">
    <source>
        <dbReference type="Pfam" id="PF00717"/>
    </source>
</evidence>
<dbReference type="RefSeq" id="WP_022374444.1">
    <property type="nucleotide sequence ID" value="NZ_JAOQJG010000004.1"/>
</dbReference>
<comment type="caution">
    <text evidence="2">The sequence shown here is derived from an EMBL/GenBank/DDBJ whole genome shotgun (WGS) entry which is preliminary data.</text>
</comment>
<dbReference type="InterPro" id="IPR015927">
    <property type="entry name" value="Peptidase_S24_S26A/B/C"/>
</dbReference>
<accession>A0ABV1IWT6</accession>
<dbReference type="EMBL" id="JBBNIN010000017">
    <property type="protein sequence ID" value="MEQ2711686.1"/>
    <property type="molecule type" value="Genomic_DNA"/>
</dbReference>
<organism evidence="2 3">
    <name type="scientific">Anaerostipes amylophilus</name>
    <dbReference type="NCBI Taxonomy" id="2981779"/>
    <lineage>
        <taxon>Bacteria</taxon>
        <taxon>Bacillati</taxon>
        <taxon>Bacillota</taxon>
        <taxon>Clostridia</taxon>
        <taxon>Lachnospirales</taxon>
        <taxon>Lachnospiraceae</taxon>
        <taxon>Anaerostipes</taxon>
    </lineage>
</organism>
<dbReference type="Proteomes" id="UP001482154">
    <property type="component" value="Unassembled WGS sequence"/>
</dbReference>
<dbReference type="Gene3D" id="2.10.109.10">
    <property type="entry name" value="Umud Fragment, subunit A"/>
    <property type="match status" value="1"/>
</dbReference>
<evidence type="ECO:0000313" key="3">
    <source>
        <dbReference type="Proteomes" id="UP001482154"/>
    </source>
</evidence>
<gene>
    <name evidence="2" type="ORF">AAAU51_10955</name>
</gene>
<sequence length="146" mass="17558">MRKIANDVYIPVLKELVEEGKEVSMMISGSSMNPFLIHQRDYILMRKPERELKVGDMVFFQRNDGAYVMHRIHHINKKEKLFIIGDAQTEMEGPIDKEQVFAIIIKVKRKGKWISPGDFWWEFFEHIWLHLIPFRRILMKLYGIRR</sequence>
<feature type="domain" description="Peptidase S24/S26A/S26B/S26C" evidence="1">
    <location>
        <begin position="8"/>
        <end position="81"/>
    </location>
</feature>
<proteinExistence type="predicted"/>
<keyword evidence="3" id="KW-1185">Reference proteome</keyword>
<dbReference type="SUPFAM" id="SSF51306">
    <property type="entry name" value="LexA/Signal peptidase"/>
    <property type="match status" value="1"/>
</dbReference>
<protein>
    <submittedName>
        <fullName evidence="2">S24/S26 family peptidase</fullName>
    </submittedName>
</protein>